<comment type="caution">
    <text evidence="1">The sequence shown here is derived from an EMBL/GenBank/DDBJ whole genome shotgun (WGS) entry which is preliminary data.</text>
</comment>
<dbReference type="Proteomes" id="UP000615796">
    <property type="component" value="Unassembled WGS sequence"/>
</dbReference>
<accession>A0A9X0UIT0</accession>
<dbReference type="AlphaFoldDB" id="A0A9X0UIT0"/>
<gene>
    <name evidence="1" type="ORF">H8Q88_14930</name>
</gene>
<dbReference type="RefSeq" id="WP_004395044.1">
    <property type="nucleotide sequence ID" value="NZ_CAWQCL010000045.1"/>
</dbReference>
<dbReference type="GeneID" id="79888015"/>
<dbReference type="InterPro" id="IPR010352">
    <property type="entry name" value="DUF945"/>
</dbReference>
<reference evidence="1" key="1">
    <citation type="submission" date="2020-08" db="EMBL/GenBank/DDBJ databases">
        <title>Genome Sequencing and Pan-Genome Analysis of Migratory bird Vibrio Strains, Inner Mongolia.</title>
        <authorList>
            <person name="Zheng L."/>
        </authorList>
    </citation>
    <scope>NUCLEOTIDE SEQUENCE</scope>
    <source>
        <strain evidence="1">M13F</strain>
    </source>
</reference>
<evidence type="ECO:0000313" key="2">
    <source>
        <dbReference type="Proteomes" id="UP000615796"/>
    </source>
</evidence>
<protein>
    <submittedName>
        <fullName evidence="1">DUF945 family protein</fullName>
    </submittedName>
</protein>
<dbReference type="OrthoDB" id="5915128at2"/>
<dbReference type="Pfam" id="PF06097">
    <property type="entry name" value="DUF945"/>
    <property type="match status" value="1"/>
</dbReference>
<dbReference type="EMBL" id="JACRUP010000011">
    <property type="protein sequence ID" value="MBC5852200.1"/>
    <property type="molecule type" value="Genomic_DNA"/>
</dbReference>
<sequence>MQNIKRIGAIGGAVVLVLCWPLAVGQIGQKAITHGLENLTNEQISAELIHYDRGYLSSHVSARFTVLDERVRQQLISEGLPTQWIVDSDIQHQLFSLSAQSRLPEYPELPLTMTTVTQLNGNTDYHIQLDSWHYQPLDNEALGISLTPAQLTGTVTTLGEVTYDLTLPSVMVDFIDGQKMQLSKLEAKGHGKQENGFWLGKQALSIGELEINDSDHQSLLLVRQGSYEFTSSMDAHKKRFTSQHKLTVDQVISDEGEVHDATFDFTLADVDSQAFEQLSALYQTYSTMPAQALNQALPLIETLFSQGFSLSLNQLAVKVGDGDFSANWMLTIPEGTNNILQDPSVILPALTGHLDNFVSQQFAQDYPFIQQGMDELVMMEMATQDEQGYRVHAQINQGNVSFDNGKQVPLINLMMPLLMR</sequence>
<proteinExistence type="predicted"/>
<evidence type="ECO:0000313" key="1">
    <source>
        <dbReference type="EMBL" id="MBC5852200.1"/>
    </source>
</evidence>
<keyword evidence="2" id="KW-1185">Reference proteome</keyword>
<organism evidence="1 2">
    <name type="scientific">Vibrio metschnikovii</name>
    <dbReference type="NCBI Taxonomy" id="28172"/>
    <lineage>
        <taxon>Bacteria</taxon>
        <taxon>Pseudomonadati</taxon>
        <taxon>Pseudomonadota</taxon>
        <taxon>Gammaproteobacteria</taxon>
        <taxon>Vibrionales</taxon>
        <taxon>Vibrionaceae</taxon>
        <taxon>Vibrio</taxon>
    </lineage>
</organism>
<name>A0A9X0UIT0_VIBME</name>